<dbReference type="NCBIfam" id="TIGR00391">
    <property type="entry name" value="hydA"/>
    <property type="match status" value="1"/>
</dbReference>
<evidence type="ECO:0000256" key="1">
    <source>
        <dbReference type="ARBA" id="ARBA00001927"/>
    </source>
</evidence>
<comment type="subcellular location">
    <subcellularLocation>
        <location evidence="3">Periplasm</location>
    </subcellularLocation>
</comment>
<keyword evidence="12 14" id="KW-0411">Iron-sulfur</keyword>
<comment type="caution">
    <text evidence="17">The sequence shown here is derived from an EMBL/GenBank/DDBJ whole genome shotgun (WGS) entry which is preliminary data.</text>
</comment>
<evidence type="ECO:0000256" key="2">
    <source>
        <dbReference type="ARBA" id="ARBA00001966"/>
    </source>
</evidence>
<keyword evidence="8" id="KW-0732">Signal</keyword>
<keyword evidence="18" id="KW-1185">Reference proteome</keyword>
<comment type="subunit">
    <text evidence="5">Heterodimer of a large and a small subunit.</text>
</comment>
<evidence type="ECO:0000256" key="9">
    <source>
        <dbReference type="ARBA" id="ARBA00022764"/>
    </source>
</evidence>
<evidence type="ECO:0000259" key="15">
    <source>
        <dbReference type="Pfam" id="PF01058"/>
    </source>
</evidence>
<evidence type="ECO:0000256" key="8">
    <source>
        <dbReference type="ARBA" id="ARBA00022729"/>
    </source>
</evidence>
<dbReference type="Pfam" id="PF01058">
    <property type="entry name" value="Oxidored_q6"/>
    <property type="match status" value="1"/>
</dbReference>
<evidence type="ECO:0000256" key="4">
    <source>
        <dbReference type="ARBA" id="ARBA00006605"/>
    </source>
</evidence>
<keyword evidence="13 14" id="KW-0003">3Fe-4S</keyword>
<feature type="binding site" evidence="14">
    <location>
        <position position="314"/>
    </location>
    <ligand>
        <name>[3Fe-4S] cluster</name>
        <dbReference type="ChEBI" id="CHEBI:21137"/>
    </ligand>
</feature>
<feature type="binding site" evidence="14">
    <location>
        <position position="283"/>
    </location>
    <ligand>
        <name>[4Fe-4S] cluster</name>
        <dbReference type="ChEBI" id="CHEBI:49883"/>
        <label>2</label>
    </ligand>
</feature>
<dbReference type="Proteomes" id="UP000420562">
    <property type="component" value="Unassembled WGS sequence"/>
</dbReference>
<dbReference type="GO" id="GO:0016020">
    <property type="term" value="C:membrane"/>
    <property type="evidence" value="ECO:0007669"/>
    <property type="project" value="TreeGrafter"/>
</dbReference>
<evidence type="ECO:0000256" key="3">
    <source>
        <dbReference type="ARBA" id="ARBA00004418"/>
    </source>
</evidence>
<evidence type="ECO:0000256" key="12">
    <source>
        <dbReference type="ARBA" id="ARBA00023014"/>
    </source>
</evidence>
<evidence type="ECO:0000256" key="5">
    <source>
        <dbReference type="ARBA" id="ARBA00011771"/>
    </source>
</evidence>
<comment type="similarity">
    <text evidence="4">Belongs to the [NiFe]/[NiFeSe] hydrogenase small subunit family.</text>
</comment>
<dbReference type="GO" id="GO:0009055">
    <property type="term" value="F:electron transfer activity"/>
    <property type="evidence" value="ECO:0007669"/>
    <property type="project" value="TreeGrafter"/>
</dbReference>
<dbReference type="GO" id="GO:0008901">
    <property type="term" value="F:ferredoxin hydrogenase activity"/>
    <property type="evidence" value="ECO:0007669"/>
    <property type="project" value="InterPro"/>
</dbReference>
<feature type="binding site" evidence="14">
    <location>
        <position position="249"/>
    </location>
    <ligand>
        <name>[4Fe-4S] cluster</name>
        <dbReference type="ChEBI" id="CHEBI:49883"/>
        <label>2</label>
    </ligand>
</feature>
<evidence type="ECO:0000256" key="7">
    <source>
        <dbReference type="ARBA" id="ARBA00022723"/>
    </source>
</evidence>
<keyword evidence="7 14" id="KW-0479">Metal-binding</keyword>
<dbReference type="SUPFAM" id="SSF56770">
    <property type="entry name" value="HydA/Nqo6-like"/>
    <property type="match status" value="1"/>
</dbReference>
<dbReference type="NCBIfam" id="TIGR01409">
    <property type="entry name" value="TAT_signal_seq"/>
    <property type="match status" value="1"/>
</dbReference>
<dbReference type="Pfam" id="PF14720">
    <property type="entry name" value="NiFe_hyd_SSU_C"/>
    <property type="match status" value="1"/>
</dbReference>
<evidence type="ECO:0000259" key="16">
    <source>
        <dbReference type="Pfam" id="PF14720"/>
    </source>
</evidence>
<evidence type="ECO:0000313" key="18">
    <source>
        <dbReference type="Proteomes" id="UP000420562"/>
    </source>
</evidence>
<reference evidence="17 18" key="1">
    <citation type="submission" date="2019-09" db="EMBL/GenBank/DDBJ databases">
        <title>Geobacter sp. Red96, a novel strain isolated from paddy soil.</title>
        <authorList>
            <person name="Xu Z."/>
            <person name="Masuda Y."/>
            <person name="Itoh H."/>
            <person name="Senoo K."/>
        </authorList>
    </citation>
    <scope>NUCLEOTIDE SEQUENCE [LARGE SCALE GENOMIC DNA]</scope>
    <source>
        <strain evidence="17 18">Red96</strain>
    </source>
</reference>
<proteinExistence type="inferred from homology"/>
<evidence type="ECO:0000256" key="10">
    <source>
        <dbReference type="ARBA" id="ARBA00023002"/>
    </source>
</evidence>
<dbReference type="Gene3D" id="4.10.480.10">
    <property type="entry name" value="Cytochrome-c3 hydrogenase, C-terminal domain"/>
    <property type="match status" value="1"/>
</dbReference>
<feature type="binding site" evidence="14">
    <location>
        <position position="252"/>
    </location>
    <ligand>
        <name>[4Fe-4S] cluster</name>
        <dbReference type="ChEBI" id="CHEBI:49883"/>
        <label>2</label>
    </ligand>
</feature>
<dbReference type="GO" id="GO:0042597">
    <property type="term" value="C:periplasmic space"/>
    <property type="evidence" value="ECO:0007669"/>
    <property type="project" value="UniProtKB-SubCell"/>
</dbReference>
<dbReference type="InterPro" id="IPR027394">
    <property type="entry name" value="Cytochrome-c3_hydrogenase_C"/>
</dbReference>
<dbReference type="PRINTS" id="PR00614">
    <property type="entry name" value="NIHGNASESMLL"/>
</dbReference>
<comment type="cofactor">
    <cofactor evidence="1">
        <name>[3Fe-4S] cluster</name>
        <dbReference type="ChEBI" id="CHEBI:21137"/>
    </cofactor>
</comment>
<dbReference type="PANTHER" id="PTHR30013">
    <property type="entry name" value="NIFE / NIFESE HYDROGENASE SMALL SUBUNIT FAMILY MEMBER"/>
    <property type="match status" value="1"/>
</dbReference>
<feature type="binding site" evidence="14">
    <location>
        <position position="177"/>
    </location>
    <ligand>
        <name>[4Fe-4S] cluster</name>
        <dbReference type="ChEBI" id="CHEBI:49883"/>
        <label>1</label>
    </ligand>
</feature>
<dbReference type="GO" id="GO:0046872">
    <property type="term" value="F:metal ion binding"/>
    <property type="evidence" value="ECO:0007669"/>
    <property type="project" value="UniProtKB-KW"/>
</dbReference>
<dbReference type="GO" id="GO:0051539">
    <property type="term" value="F:4 iron, 4 sulfur cluster binding"/>
    <property type="evidence" value="ECO:0007669"/>
    <property type="project" value="UniProtKB-KW"/>
</dbReference>
<evidence type="ECO:0000256" key="13">
    <source>
        <dbReference type="ARBA" id="ARBA00023291"/>
    </source>
</evidence>
<dbReference type="GO" id="GO:0009061">
    <property type="term" value="P:anaerobic respiration"/>
    <property type="evidence" value="ECO:0007669"/>
    <property type="project" value="TreeGrafter"/>
</dbReference>
<feature type="binding site" evidence="14">
    <location>
        <position position="292"/>
    </location>
    <ligand>
        <name>[3Fe-4S] cluster</name>
        <dbReference type="ChEBI" id="CHEBI:21137"/>
    </ligand>
</feature>
<dbReference type="AlphaFoldDB" id="A0A7J4ZTM1"/>
<dbReference type="PIRSF" id="PIRSF000310">
    <property type="entry name" value="NiFe_hyd_ssu"/>
    <property type="match status" value="1"/>
</dbReference>
<evidence type="ECO:0000256" key="6">
    <source>
        <dbReference type="ARBA" id="ARBA00022485"/>
    </source>
</evidence>
<dbReference type="InterPro" id="IPR019546">
    <property type="entry name" value="TAT_signal_bac_arc"/>
</dbReference>
<name>A0A7J4ZTM1_9BACT</name>
<dbReference type="GO" id="GO:0009375">
    <property type="term" value="C:ferredoxin hydrogenase complex"/>
    <property type="evidence" value="ECO:0007669"/>
    <property type="project" value="InterPro"/>
</dbReference>
<keyword evidence="11 14" id="KW-0408">Iron</keyword>
<dbReference type="GO" id="GO:0051538">
    <property type="term" value="F:3 iron, 4 sulfur cluster binding"/>
    <property type="evidence" value="ECO:0007669"/>
    <property type="project" value="UniProtKB-KW"/>
</dbReference>
<dbReference type="PANTHER" id="PTHR30013:SF7">
    <property type="entry name" value="HYDROGENASE-2 SMALL CHAIN"/>
    <property type="match status" value="1"/>
</dbReference>
<feature type="binding site" evidence="14">
    <location>
        <position position="211"/>
    </location>
    <ligand>
        <name>[4Fe-4S] cluster</name>
        <dbReference type="ChEBI" id="CHEBI:49883"/>
        <label>1</label>
    </ligand>
</feature>
<keyword evidence="6 14" id="KW-0004">4Fe-4S</keyword>
<dbReference type="PROSITE" id="PS51318">
    <property type="entry name" value="TAT"/>
    <property type="match status" value="1"/>
</dbReference>
<feature type="binding site" evidence="14">
    <location>
        <position position="311"/>
    </location>
    <ligand>
        <name>[3Fe-4S] cluster</name>
        <dbReference type="ChEBI" id="CHEBI:21137"/>
    </ligand>
</feature>
<keyword evidence="9" id="KW-0574">Periplasm</keyword>
<dbReference type="Gene3D" id="3.40.50.700">
    <property type="entry name" value="NADH:ubiquinone oxidoreductase-like, 20kDa subunit"/>
    <property type="match status" value="1"/>
</dbReference>
<gene>
    <name evidence="17" type="ORF">F6V25_04605</name>
</gene>
<dbReference type="GO" id="GO:0044569">
    <property type="term" value="C:[Ni-Fe] hydrogenase complex"/>
    <property type="evidence" value="ECO:0007669"/>
    <property type="project" value="TreeGrafter"/>
</dbReference>
<comment type="cofactor">
    <cofactor evidence="2">
        <name>[4Fe-4S] cluster</name>
        <dbReference type="ChEBI" id="CHEBI:49883"/>
    </cofactor>
</comment>
<feature type="binding site" evidence="14">
    <location>
        <position position="277"/>
    </location>
    <ligand>
        <name>[4Fe-4S] cluster</name>
        <dbReference type="ChEBI" id="CHEBI:49883"/>
        <label>2</label>
    </ligand>
</feature>
<evidence type="ECO:0000256" key="14">
    <source>
        <dbReference type="PIRSR" id="PIRSR000310-1"/>
    </source>
</evidence>
<dbReference type="InterPro" id="IPR037148">
    <property type="entry name" value="NiFe-Hase_small_C_sf"/>
</dbReference>
<keyword evidence="10" id="KW-0560">Oxidoreductase</keyword>
<dbReference type="EMBL" id="VZQZ01000002">
    <property type="protein sequence ID" value="KAB0666703.1"/>
    <property type="molecule type" value="Genomic_DNA"/>
</dbReference>
<sequence>MNNQDDGAENSLLEHNCAMREYSVGEILRERGVSRRDFLKFCSAMTAAMALPVTFAPKVAQALDEVKRPPLVWLEFQDCAGDTEALLRSANPTVGEIVLDILSVDYHETIMAAAGHQAEAALEKTITDYRGKYLCVVEGSIPMRDGGVYGCVGGKSHLYRARQVCGGALATIAVGTCASFGGIPAAVPNPTGAVGVKEAVPGATVINLPGCPVNADNLTATVVHYLVFGKIPALDGHGRPLFAYGKRIHDNCERRPHFDAGQYVEQWGDDGHRKGFCLYRMGCKGPATFHNCPTQRYNDKTSWPVGSGHGCAGCSEPAFWDTMGPLYKRLPNVPGFGIEHTADKIGIGLAAGAAAAFAVHGALNAIRRDKEPSDENREG</sequence>
<evidence type="ECO:0000256" key="11">
    <source>
        <dbReference type="ARBA" id="ARBA00023004"/>
    </source>
</evidence>
<evidence type="ECO:0000313" key="17">
    <source>
        <dbReference type="EMBL" id="KAB0666703.1"/>
    </source>
</evidence>
<dbReference type="InterPro" id="IPR006311">
    <property type="entry name" value="TAT_signal"/>
</dbReference>
<organism evidence="17 18">
    <name type="scientific">Oryzomonas japonica</name>
    <dbReference type="NCBI Taxonomy" id="2603858"/>
    <lineage>
        <taxon>Bacteria</taxon>
        <taxon>Pseudomonadati</taxon>
        <taxon>Thermodesulfobacteriota</taxon>
        <taxon>Desulfuromonadia</taxon>
        <taxon>Geobacterales</taxon>
        <taxon>Geobacteraceae</taxon>
        <taxon>Oryzomonas</taxon>
    </lineage>
</organism>
<dbReference type="InterPro" id="IPR006137">
    <property type="entry name" value="NADH_UbQ_OxRdtase-like_20kDa"/>
</dbReference>
<feature type="binding site" evidence="14">
    <location>
        <position position="79"/>
    </location>
    <ligand>
        <name>[4Fe-4S] cluster</name>
        <dbReference type="ChEBI" id="CHEBI:49883"/>
        <label>1</label>
    </ligand>
</feature>
<accession>A0A7J4ZTM1</accession>
<feature type="domain" description="Cytochrome-c3 hydrogenase C-terminal" evidence="16">
    <location>
        <begin position="244"/>
        <end position="327"/>
    </location>
</feature>
<dbReference type="InterPro" id="IPR037024">
    <property type="entry name" value="NiFe_Hase_small_N_sf"/>
</dbReference>
<dbReference type="InterPro" id="IPR001821">
    <property type="entry name" value="NiFe_hydrogenase_ssu"/>
</dbReference>
<feature type="domain" description="NADH:ubiquinone oxidoreductase-like 20kDa subunit" evidence="15">
    <location>
        <begin position="79"/>
        <end position="224"/>
    </location>
</feature>
<protein>
    <submittedName>
        <fullName evidence="17">Hydrogenase small subunit</fullName>
    </submittedName>
</protein>